<dbReference type="InterPro" id="IPR001339">
    <property type="entry name" value="mRNA_cap_enzyme_adenylation"/>
</dbReference>
<evidence type="ECO:0000256" key="3">
    <source>
        <dbReference type="ARBA" id="ARBA00022603"/>
    </source>
</evidence>
<reference evidence="15 16" key="1">
    <citation type="journal article" date="2015" name="Genome Announc.">
        <title>The 474-Kilobase-Pair Complete Genome Sequence of CeV-01B, a Virus Infecting Haptolina (Chrysochromulina) ericina (Prymnesiophyceae).</title>
        <authorList>
            <person name="Gallot-Lavallee L."/>
            <person name="Pagarete A."/>
            <person name="Legendre M."/>
            <person name="Santini S."/>
            <person name="Sandaa R.A."/>
            <person name="Himmelbauer H."/>
            <person name="Ogata H."/>
            <person name="Bratbak G."/>
            <person name="Claverie J.M."/>
        </authorList>
    </citation>
    <scope>NUCLEOTIDE SEQUENCE [LARGE SCALE GENOMIC DNA]</scope>
    <source>
        <strain evidence="15">CeV-01B</strain>
    </source>
</reference>
<dbReference type="EMBL" id="KT820662">
    <property type="protein sequence ID" value="ALH23208.1"/>
    <property type="molecule type" value="Genomic_DNA"/>
</dbReference>
<keyword evidence="5" id="KW-0808">Transferase</keyword>
<dbReference type="Pfam" id="PF03291">
    <property type="entry name" value="mRNA_G-N7_MeTrfase"/>
    <property type="match status" value="1"/>
</dbReference>
<feature type="domain" description="MRNA cap 0 methyltransferase" evidence="14">
    <location>
        <begin position="704"/>
        <end position="1030"/>
    </location>
</feature>
<dbReference type="Gene3D" id="3.20.100.10">
    <property type="entry name" value="mRNA triphosphatase Cet1-like"/>
    <property type="match status" value="1"/>
</dbReference>
<dbReference type="PANTHER" id="PTHR12189:SF2">
    <property type="entry name" value="MRNA CAP GUANINE-N7 METHYLTRANSFERASE"/>
    <property type="match status" value="1"/>
</dbReference>
<evidence type="ECO:0000256" key="5">
    <source>
        <dbReference type="ARBA" id="ARBA00022679"/>
    </source>
</evidence>
<dbReference type="InterPro" id="IPR033469">
    <property type="entry name" value="CYTH-like_dom_sf"/>
</dbReference>
<dbReference type="Gene3D" id="2.40.50.140">
    <property type="entry name" value="Nucleic acid-binding proteins"/>
    <property type="match status" value="1"/>
</dbReference>
<dbReference type="Pfam" id="PF01331">
    <property type="entry name" value="mRNA_cap_enzyme"/>
    <property type="match status" value="1"/>
</dbReference>
<evidence type="ECO:0000256" key="4">
    <source>
        <dbReference type="ARBA" id="ARBA00022664"/>
    </source>
</evidence>
<evidence type="ECO:0000256" key="10">
    <source>
        <dbReference type="ARBA" id="ARBA00022884"/>
    </source>
</evidence>
<dbReference type="GO" id="GO:0140818">
    <property type="term" value="F:mRNA 5'-triphosphate monophosphatase activity"/>
    <property type="evidence" value="ECO:0007669"/>
    <property type="project" value="UniProtKB-EC"/>
</dbReference>
<dbReference type="GO" id="GO:0005525">
    <property type="term" value="F:GTP binding"/>
    <property type="evidence" value="ECO:0007669"/>
    <property type="project" value="UniProtKB-KW"/>
</dbReference>
<dbReference type="Gene3D" id="3.30.470.30">
    <property type="entry name" value="DNA ligase/mRNA capping enzyme"/>
    <property type="match status" value="1"/>
</dbReference>
<name>A0A0N9QQU5_9VIRU</name>
<dbReference type="Gene3D" id="3.40.50.150">
    <property type="entry name" value="Vaccinia Virus protein VP39"/>
    <property type="match status" value="1"/>
</dbReference>
<sequence>MTSTVKSTSLTQETVINKYLETKNTLDESTNPELEVRFGTRNIGKISKNNFDNTIKFLLSKNYNFTPTNKYYLTIKVDDIRVEIDNIINIQNYCKTNQIPEDFQQQGYSFTEKNLYLIDGKIPARFNLDSFNFRINYSTEKNIMPNSPEISELISNWQSKKKFNRLIDRYTLIHKDIPIRVDLSIVRESNSNNSISESNIFKMIPKYEIELEVLNDKVSDYNLETLNKMVKTVSKYVLCGLQNTNFPISYPDITTVGKNYLELISTRHEDIKPGDFIGSSSVTLQISNITENNPNSNIVNIKKNFTVTDKADGDRKLLYINNIGKIYLINTQMAIEFTGAKTDNDELFNTLLDGEHIIHNKLGNYINLYAAFDIYFINKKDVRNLEFIGSSKSELPTNYRWNLLDNLLKILNPVLVNSDLPSPIRIQMKRFYDITETQSLFTACSLINEQIKANQYEYNTDGFIFTPKNFGVGMTETDKKIKNYKHTWEYSFKWKPAEYNTIDFLLTTKKTKTGNEFVGNKFEDGMDTKSVDQLLQYKTVILRVGYDVNKHGFANPCQYLIDDEIPLGTDFDSEDRFKPVKFVPSNPYDPDAGISNIELSLDNMNEKQMFTEENEVIEDNTIVECRYDITRPKGWRWVPLRVRYDKTAEYRAGYKSYGNAYHVAQNNWYSIHNPITLEMITTGENIPNELSQDDIYYNQVKGPKKTKALRDFHNLYVKNRLISNVSDPGNTLIDYAVGKGGDIPKWISAKLLFVFGIDYSRDNIRNPVDGVCARYLKYKQKFEAIPNGLFVYGSSNKNIKDTSAIFSDVGKKITNAVFGVGSKENLGKGVTKSYGIASEGFNISSIQFAIHYMFENNQTLHNFLTNIAECTKIGGYFIGSSFSGKKIFNLLNNIKINETYTFFDRDKKNKLLEITKQYDNSEFSDDISSLGYAIDIFQASINKTIREYLVNYDYLTSVIENYGFVPLTVDELKSVNFTESIGSFEQLYKQMQSDIKSRKLDQNSVGDAFKMTREERDISFLNNYFIYKKVRNVDISDIKNALIKSSEAEQVESVKQSLQAAEVVKQTTEQIEDVIESAESIASKPVTSIKIKPIKSKQPKSTKL</sequence>
<evidence type="ECO:0000256" key="12">
    <source>
        <dbReference type="ARBA" id="ARBA00044679"/>
    </source>
</evidence>
<evidence type="ECO:0000256" key="2">
    <source>
        <dbReference type="ARBA" id="ARBA00008556"/>
    </source>
</evidence>
<evidence type="ECO:0000256" key="11">
    <source>
        <dbReference type="ARBA" id="ARBA00023134"/>
    </source>
</evidence>
<dbReference type="UniPathway" id="UPA00922"/>
<keyword evidence="9" id="KW-0378">Hydrolase</keyword>
<dbReference type="GO" id="GO:0005524">
    <property type="term" value="F:ATP binding"/>
    <property type="evidence" value="ECO:0007669"/>
    <property type="project" value="InterPro"/>
</dbReference>
<organism evidence="15 16">
    <name type="scientific">Chrysochromulina ericina virus CeV-01B</name>
    <dbReference type="NCBI Taxonomy" id="3070830"/>
    <lineage>
        <taxon>Viruses</taxon>
        <taxon>Varidnaviria</taxon>
        <taxon>Bamfordvirae</taxon>
        <taxon>Nucleocytoviricota</taxon>
        <taxon>Megaviricetes</taxon>
        <taxon>Imitervirales</taxon>
        <taxon>Mesomimiviridae</taxon>
        <taxon>Tethysvirus</taxon>
        <taxon>Tethysvirus raunefjordenense</taxon>
    </lineage>
</organism>
<keyword evidence="10" id="KW-0694">RNA-binding</keyword>
<dbReference type="InterPro" id="IPR029063">
    <property type="entry name" value="SAM-dependent_MTases_sf"/>
</dbReference>
<evidence type="ECO:0000313" key="15">
    <source>
        <dbReference type="EMBL" id="ALH23208.1"/>
    </source>
</evidence>
<dbReference type="GO" id="GO:0004651">
    <property type="term" value="F:polynucleotide 5'-phosphatase activity"/>
    <property type="evidence" value="ECO:0007669"/>
    <property type="project" value="InterPro"/>
</dbReference>
<dbReference type="GO" id="GO:0004484">
    <property type="term" value="F:mRNA guanylyltransferase activity"/>
    <property type="evidence" value="ECO:0007669"/>
    <property type="project" value="UniProtKB-EC"/>
</dbReference>
<dbReference type="PANTHER" id="PTHR12189">
    <property type="entry name" value="MRNA GUANINE-7- METHYLTRANSFERASE"/>
    <property type="match status" value="1"/>
</dbReference>
<protein>
    <submittedName>
        <fullName evidence="15">mRNA capping enzyme</fullName>
    </submittedName>
</protein>
<comment type="similarity">
    <text evidence="2">In the N-terminal section; belongs to the dsDNA virus mRNA guanylyltransferase family.</text>
</comment>
<evidence type="ECO:0000256" key="6">
    <source>
        <dbReference type="ARBA" id="ARBA00022691"/>
    </source>
</evidence>
<dbReference type="GO" id="GO:0003723">
    <property type="term" value="F:RNA binding"/>
    <property type="evidence" value="ECO:0007669"/>
    <property type="project" value="UniProtKB-KW"/>
</dbReference>
<evidence type="ECO:0000256" key="8">
    <source>
        <dbReference type="ARBA" id="ARBA00022741"/>
    </source>
</evidence>
<dbReference type="SUPFAM" id="SSF53335">
    <property type="entry name" value="S-adenosyl-L-methionine-dependent methyltransferases"/>
    <property type="match status" value="1"/>
</dbReference>
<dbReference type="GO" id="GO:0004482">
    <property type="term" value="F:mRNA 5'-cap (guanine-N7-)-methyltransferase activity"/>
    <property type="evidence" value="ECO:0007669"/>
    <property type="project" value="InterPro"/>
</dbReference>
<evidence type="ECO:0000256" key="13">
    <source>
        <dbReference type="ARBA" id="ARBA00047740"/>
    </source>
</evidence>
<evidence type="ECO:0000256" key="9">
    <source>
        <dbReference type="ARBA" id="ARBA00022801"/>
    </source>
</evidence>
<dbReference type="OrthoDB" id="544at10239"/>
<keyword evidence="4" id="KW-0507">mRNA processing</keyword>
<dbReference type="Proteomes" id="UP000203826">
    <property type="component" value="Segment"/>
</dbReference>
<dbReference type="InterPro" id="IPR004971">
    <property type="entry name" value="mRNA_G-N7_MeTrfase_dom"/>
</dbReference>
<keyword evidence="7" id="KW-0548">Nucleotidyltransferase</keyword>
<gene>
    <name evidence="15" type="ORF">ceV_302</name>
</gene>
<dbReference type="InterPro" id="IPR039753">
    <property type="entry name" value="RG7MT1"/>
</dbReference>
<evidence type="ECO:0000256" key="1">
    <source>
        <dbReference type="ARBA" id="ARBA00005129"/>
    </source>
</evidence>
<comment type="pathway">
    <text evidence="1">mRNA processing; mRNA capping.</text>
</comment>
<keyword evidence="3" id="KW-0489">Methyltransferase</keyword>
<evidence type="ECO:0000313" key="16">
    <source>
        <dbReference type="Proteomes" id="UP000203826"/>
    </source>
</evidence>
<dbReference type="SUPFAM" id="SSF56091">
    <property type="entry name" value="DNA ligase/mRNA capping enzyme, catalytic domain"/>
    <property type="match status" value="1"/>
</dbReference>
<dbReference type="SUPFAM" id="SSF50249">
    <property type="entry name" value="Nucleic acid-binding proteins"/>
    <property type="match status" value="1"/>
</dbReference>
<dbReference type="InterPro" id="IPR012340">
    <property type="entry name" value="NA-bd_OB-fold"/>
</dbReference>
<dbReference type="KEGG" id="vg:26049169"/>
<comment type="catalytic activity">
    <reaction evidence="12">
        <text>a 5'-end diphospho-ribonucleoside in mRNA + GTP + H(+) = a 5'-end (5'-triphosphoguanosine)-ribonucleoside in mRNA + diphosphate</text>
        <dbReference type="Rhea" id="RHEA:67012"/>
        <dbReference type="Rhea" id="RHEA-COMP:17165"/>
        <dbReference type="Rhea" id="RHEA-COMP:17166"/>
        <dbReference type="ChEBI" id="CHEBI:15378"/>
        <dbReference type="ChEBI" id="CHEBI:33019"/>
        <dbReference type="ChEBI" id="CHEBI:37565"/>
        <dbReference type="ChEBI" id="CHEBI:167616"/>
        <dbReference type="ChEBI" id="CHEBI:167617"/>
        <dbReference type="EC" id="2.7.7.50"/>
    </reaction>
</comment>
<keyword evidence="16" id="KW-1185">Reference proteome</keyword>
<keyword evidence="6" id="KW-0949">S-adenosyl-L-methionine</keyword>
<dbReference type="InterPro" id="IPR037009">
    <property type="entry name" value="mRNA_triPase_Cet1_sf"/>
</dbReference>
<dbReference type="PROSITE" id="PS51562">
    <property type="entry name" value="RNA_CAP0_MT"/>
    <property type="match status" value="1"/>
</dbReference>
<proteinExistence type="inferred from homology"/>
<keyword evidence="11" id="KW-0342">GTP-binding</keyword>
<accession>A0A0N9QQU5</accession>
<evidence type="ECO:0000256" key="7">
    <source>
        <dbReference type="ARBA" id="ARBA00022695"/>
    </source>
</evidence>
<evidence type="ECO:0000259" key="14">
    <source>
        <dbReference type="PROSITE" id="PS51562"/>
    </source>
</evidence>
<comment type="catalytic activity">
    <reaction evidence="13">
        <text>a 5'-end triphospho-ribonucleoside in mRNA + H2O = a 5'-end diphospho-ribonucleoside in mRNA + phosphate + H(+)</text>
        <dbReference type="Rhea" id="RHEA:67004"/>
        <dbReference type="Rhea" id="RHEA-COMP:17164"/>
        <dbReference type="Rhea" id="RHEA-COMP:17165"/>
        <dbReference type="ChEBI" id="CHEBI:15377"/>
        <dbReference type="ChEBI" id="CHEBI:15378"/>
        <dbReference type="ChEBI" id="CHEBI:43474"/>
        <dbReference type="ChEBI" id="CHEBI:167616"/>
        <dbReference type="ChEBI" id="CHEBI:167618"/>
        <dbReference type="EC" id="3.6.1.74"/>
    </reaction>
    <physiologicalReaction direction="left-to-right" evidence="13">
        <dbReference type="Rhea" id="RHEA:67005"/>
    </physiologicalReaction>
</comment>
<dbReference type="SUPFAM" id="SSF55154">
    <property type="entry name" value="CYTH-like phosphatases"/>
    <property type="match status" value="1"/>
</dbReference>
<keyword evidence="8" id="KW-0547">Nucleotide-binding</keyword>